<protein>
    <submittedName>
        <fullName evidence="1">Uncharacterized protein</fullName>
    </submittedName>
</protein>
<dbReference type="EMBL" id="CAXLJL010000075">
    <property type="protein sequence ID" value="CAL5130812.1"/>
    <property type="molecule type" value="Genomic_DNA"/>
</dbReference>
<organism evidence="1 2">
    <name type="scientific">Calicophoron daubneyi</name>
    <name type="common">Rumen fluke</name>
    <name type="synonym">Paramphistomum daubneyi</name>
    <dbReference type="NCBI Taxonomy" id="300641"/>
    <lineage>
        <taxon>Eukaryota</taxon>
        <taxon>Metazoa</taxon>
        <taxon>Spiralia</taxon>
        <taxon>Lophotrochozoa</taxon>
        <taxon>Platyhelminthes</taxon>
        <taxon>Trematoda</taxon>
        <taxon>Digenea</taxon>
        <taxon>Plagiorchiida</taxon>
        <taxon>Pronocephalata</taxon>
        <taxon>Paramphistomoidea</taxon>
        <taxon>Paramphistomidae</taxon>
        <taxon>Calicophoron</taxon>
    </lineage>
</organism>
<name>A0AAV2T041_CALDB</name>
<comment type="caution">
    <text evidence="1">The sequence shown here is derived from an EMBL/GenBank/DDBJ whole genome shotgun (WGS) entry which is preliminary data.</text>
</comment>
<dbReference type="Proteomes" id="UP001497525">
    <property type="component" value="Unassembled WGS sequence"/>
</dbReference>
<dbReference type="AlphaFoldDB" id="A0AAV2T041"/>
<reference evidence="1" key="1">
    <citation type="submission" date="2024-06" db="EMBL/GenBank/DDBJ databases">
        <authorList>
            <person name="Liu X."/>
            <person name="Lenzi L."/>
            <person name="Haldenby T S."/>
            <person name="Uol C."/>
        </authorList>
    </citation>
    <scope>NUCLEOTIDE SEQUENCE</scope>
</reference>
<evidence type="ECO:0000313" key="1">
    <source>
        <dbReference type="EMBL" id="CAL5130812.1"/>
    </source>
</evidence>
<proteinExistence type="predicted"/>
<accession>A0AAV2T041</accession>
<gene>
    <name evidence="1" type="ORF">CDAUBV1_LOCUS3034</name>
</gene>
<sequence length="133" mass="15284">MLEWSEIHPPDFVAEKFLTVEVVGYPDSMEQHSMQVKQCYSDTDDGAVLDVCHYYQTYQTIRNLVEVLTKIKSQFWNYDLDTVSSIKNLLEIPDSAQTVVSNLSSTSKMNSFWSVGNPDAAIHWCFRAYWGMA</sequence>
<evidence type="ECO:0000313" key="2">
    <source>
        <dbReference type="Proteomes" id="UP001497525"/>
    </source>
</evidence>